<evidence type="ECO:0000313" key="2">
    <source>
        <dbReference type="EMBL" id="CEG05349.1"/>
    </source>
</evidence>
<dbReference type="EMBL" id="HG320347">
    <property type="protein sequence ID" value="CEG05918.1"/>
    <property type="molecule type" value="Genomic_DNA"/>
</dbReference>
<dbReference type="EMBL" id="CBMI010003701">
    <property type="protein sequence ID" value="CEG05349.1"/>
    <property type="molecule type" value="Genomic_DNA"/>
</dbReference>
<reference evidence="2" key="1">
    <citation type="submission" date="2013-05" db="EMBL/GenBank/DDBJ databases">
        <title>Draft genome sequences of six wheat associated Fusarium spp. isolates.</title>
        <authorList>
            <person name="Moolhuijzen P.M."/>
            <person name="Manners J.M."/>
            <person name="Wilcox S."/>
            <person name="Bellgard M.I."/>
            <person name="Gardiner D.M."/>
        </authorList>
    </citation>
    <scope>NUCLEOTIDE SEQUENCE</scope>
    <source>
        <strain evidence="2">CS3069</strain>
    </source>
</reference>
<dbReference type="InterPro" id="IPR058257">
    <property type="entry name" value="CorA-like_dom"/>
</dbReference>
<dbReference type="Pfam" id="PF26616">
    <property type="entry name" value="CorA-like"/>
    <property type="match status" value="1"/>
</dbReference>
<protein>
    <submittedName>
        <fullName evidence="2">WGS project CBMI000000000 data, contig CS3069_c003703</fullName>
    </submittedName>
</protein>
<organism evidence="2">
    <name type="scientific">Fusarium clavum</name>
    <dbReference type="NCBI Taxonomy" id="2594811"/>
    <lineage>
        <taxon>Eukaryota</taxon>
        <taxon>Fungi</taxon>
        <taxon>Dikarya</taxon>
        <taxon>Ascomycota</taxon>
        <taxon>Pezizomycotina</taxon>
        <taxon>Sordariomycetes</taxon>
        <taxon>Hypocreomycetidae</taxon>
        <taxon>Hypocreales</taxon>
        <taxon>Nectriaceae</taxon>
        <taxon>Fusarium</taxon>
        <taxon>Fusarium incarnatum-equiseti species complex</taxon>
    </lineage>
</organism>
<gene>
    <name evidence="2" type="ORF">BN850_0109330</name>
</gene>
<feature type="domain" description="CorA-like transporter" evidence="1">
    <location>
        <begin position="10"/>
        <end position="105"/>
    </location>
</feature>
<evidence type="ECO:0000259" key="1">
    <source>
        <dbReference type="Pfam" id="PF26616"/>
    </source>
</evidence>
<dbReference type="AlphaFoldDB" id="A0A090ME55"/>
<name>A0A090ME55_9HYPO</name>
<sequence length="109" mass="12895">MMNNYDMLKTSCRNSLHYPSNLKWSCQRKSNLQDYQSSIAAKKNDLFLSGNEEIYIIEPNSLDEDEYLPVPRMDDTFTLSAFKQEIVRSPTHLHKHLQKNRKDPHFCLM</sequence>
<proteinExistence type="predicted"/>
<accession>A0A090ME55</accession>